<gene>
    <name evidence="19" type="primary">ribBA</name>
    <name evidence="20" type="ORF">IJ22_23670</name>
</gene>
<dbReference type="GO" id="GO:0005829">
    <property type="term" value="C:cytosol"/>
    <property type="evidence" value="ECO:0007669"/>
    <property type="project" value="TreeGrafter"/>
</dbReference>
<comment type="function">
    <text evidence="3 19">Catalyzes the conversion of D-ribulose 5-phosphate to formate and 3,4-dihydroxy-2-butanone 4-phosphate.</text>
</comment>
<dbReference type="HAMAP" id="MF_00179">
    <property type="entry name" value="RibA"/>
    <property type="match status" value="1"/>
</dbReference>
<dbReference type="GO" id="GO:0005525">
    <property type="term" value="F:GTP binding"/>
    <property type="evidence" value="ECO:0007669"/>
    <property type="project" value="UniProtKB-KW"/>
</dbReference>
<keyword evidence="13 19" id="KW-0342">GTP-binding</keyword>
<comment type="pathway">
    <text evidence="4 19">Cofactor biosynthesis; riboflavin biosynthesis; 5-amino-6-(D-ribitylamino)uracil from GTP: step 1/4.</text>
</comment>
<dbReference type="AlphaFoldDB" id="A0A0U2W2G6"/>
<keyword evidence="15 19" id="KW-0456">Lyase</keyword>
<reference evidence="21" key="1">
    <citation type="submission" date="2015-12" db="EMBL/GenBank/DDBJ databases">
        <title>Complete genome sequences of two moderately thermophilic Paenibacillus species.</title>
        <authorList>
            <person name="Butler R.III."/>
            <person name="Wang J."/>
            <person name="Stark B.C."/>
            <person name="Pombert J.-F."/>
        </authorList>
    </citation>
    <scope>NUCLEOTIDE SEQUENCE [LARGE SCALE GENOMIC DNA]</scope>
    <source>
        <strain evidence="21">32O-Y</strain>
    </source>
</reference>
<dbReference type="Proteomes" id="UP000061660">
    <property type="component" value="Chromosome"/>
</dbReference>
<evidence type="ECO:0000256" key="4">
    <source>
        <dbReference type="ARBA" id="ARBA00004853"/>
    </source>
</evidence>
<dbReference type="InterPro" id="IPR000422">
    <property type="entry name" value="DHBP_synthase_RibB"/>
</dbReference>
<organism evidence="20 21">
    <name type="scientific">Paenibacillus naphthalenovorans</name>
    <dbReference type="NCBI Taxonomy" id="162209"/>
    <lineage>
        <taxon>Bacteria</taxon>
        <taxon>Bacillati</taxon>
        <taxon>Bacillota</taxon>
        <taxon>Bacilli</taxon>
        <taxon>Bacillales</taxon>
        <taxon>Paenibacillaceae</taxon>
        <taxon>Paenibacillus</taxon>
    </lineage>
</organism>
<feature type="binding site" evidence="19">
    <location>
        <begin position="31"/>
        <end position="32"/>
    </location>
    <ligand>
        <name>D-ribulose 5-phosphate</name>
        <dbReference type="ChEBI" id="CHEBI:58121"/>
    </ligand>
</feature>
<feature type="binding site" evidence="19">
    <location>
        <begin position="143"/>
        <end position="147"/>
    </location>
    <ligand>
        <name>D-ribulose 5-phosphate</name>
        <dbReference type="ChEBI" id="CHEBI:58121"/>
    </ligand>
</feature>
<protein>
    <recommendedName>
        <fullName evidence="19">Riboflavin biosynthesis protein RibBA</fullName>
    </recommendedName>
    <domain>
        <recommendedName>
            <fullName evidence="19">3,4-dihydroxy-2-butanone 4-phosphate synthase</fullName>
            <shortName evidence="19">DHBP synthase</shortName>
            <ecNumber evidence="19">4.1.99.12</ecNumber>
        </recommendedName>
    </domain>
    <domain>
        <recommendedName>
            <fullName evidence="19">GTP cyclohydrolase-2</fullName>
            <ecNumber evidence="19">3.5.4.25</ecNumber>
        </recommendedName>
        <alternativeName>
            <fullName evidence="19">GTP cyclohydrolase II</fullName>
        </alternativeName>
    </domain>
</protein>
<dbReference type="FunFam" id="3.90.870.10:FF:000001">
    <property type="entry name" value="Riboflavin biosynthesis protein RibBA"/>
    <property type="match status" value="1"/>
</dbReference>
<feature type="binding site" evidence="19">
    <location>
        <position position="32"/>
    </location>
    <ligand>
        <name>Mg(2+)</name>
        <dbReference type="ChEBI" id="CHEBI:18420"/>
        <label>2</label>
    </ligand>
</feature>
<dbReference type="SUPFAM" id="SSF55821">
    <property type="entry name" value="YrdC/RibB"/>
    <property type="match status" value="1"/>
</dbReference>
<feature type="binding site" evidence="19">
    <location>
        <position position="320"/>
    </location>
    <ligand>
        <name>GTP</name>
        <dbReference type="ChEBI" id="CHEBI:37565"/>
    </ligand>
</feature>
<dbReference type="NCBIfam" id="TIGR00506">
    <property type="entry name" value="ribB"/>
    <property type="match status" value="1"/>
</dbReference>
<dbReference type="OrthoDB" id="9793111at2"/>
<dbReference type="GO" id="GO:0008686">
    <property type="term" value="F:3,4-dihydroxy-2-butanone-4-phosphate synthase activity"/>
    <property type="evidence" value="ECO:0007669"/>
    <property type="project" value="UniProtKB-UniRule"/>
</dbReference>
<dbReference type="STRING" id="162209.IJ22_23670"/>
<dbReference type="GO" id="GO:0009231">
    <property type="term" value="P:riboflavin biosynthetic process"/>
    <property type="evidence" value="ECO:0007669"/>
    <property type="project" value="UniProtKB-UniRule"/>
</dbReference>
<evidence type="ECO:0000256" key="15">
    <source>
        <dbReference type="ARBA" id="ARBA00023239"/>
    </source>
</evidence>
<keyword evidence="21" id="KW-1185">Reference proteome</keyword>
<dbReference type="Gene3D" id="3.40.50.10990">
    <property type="entry name" value="GTP cyclohydrolase II"/>
    <property type="match status" value="1"/>
</dbReference>
<proteinExistence type="inferred from homology"/>
<dbReference type="CDD" id="cd00641">
    <property type="entry name" value="GTP_cyclohydro2"/>
    <property type="match status" value="1"/>
</dbReference>
<evidence type="ECO:0000256" key="1">
    <source>
        <dbReference type="ARBA" id="ARBA00000141"/>
    </source>
</evidence>
<feature type="binding site" evidence="19">
    <location>
        <position position="355"/>
    </location>
    <ligand>
        <name>GTP</name>
        <dbReference type="ChEBI" id="CHEBI:37565"/>
    </ligand>
</feature>
<dbReference type="PIRSF" id="PIRSF001259">
    <property type="entry name" value="RibA"/>
    <property type="match status" value="1"/>
</dbReference>
<evidence type="ECO:0000256" key="6">
    <source>
        <dbReference type="ARBA" id="ARBA00005520"/>
    </source>
</evidence>
<dbReference type="Gene3D" id="3.90.870.10">
    <property type="entry name" value="DHBP synthase"/>
    <property type="match status" value="1"/>
</dbReference>
<comment type="pathway">
    <text evidence="5 19">Cofactor biosynthesis; riboflavin biosynthesis; 2-hydroxy-3-oxobutyl phosphate from D-ribulose 5-phosphate: step 1/1.</text>
</comment>
<comment type="function">
    <text evidence="17 19">Catalyzes the conversion of GTP to 2,5-diamino-6-ribosylamino-4(3H)-pyrimidinone 5'-phosphate (DARP), formate and pyrophosphate.</text>
</comment>
<feature type="binding site" evidence="19">
    <location>
        <position position="360"/>
    </location>
    <ligand>
        <name>GTP</name>
        <dbReference type="ChEBI" id="CHEBI:37565"/>
    </ligand>
</feature>
<comment type="catalytic activity">
    <reaction evidence="1 19">
        <text>D-ribulose 5-phosphate = (2S)-2-hydroxy-3-oxobutyl phosphate + formate + H(+)</text>
        <dbReference type="Rhea" id="RHEA:18457"/>
        <dbReference type="ChEBI" id="CHEBI:15378"/>
        <dbReference type="ChEBI" id="CHEBI:15740"/>
        <dbReference type="ChEBI" id="CHEBI:58121"/>
        <dbReference type="ChEBI" id="CHEBI:58830"/>
        <dbReference type="EC" id="4.1.99.12"/>
    </reaction>
</comment>
<dbReference type="RefSeq" id="WP_062408903.1">
    <property type="nucleotide sequence ID" value="NZ_BJCS01000001.1"/>
</dbReference>
<evidence type="ECO:0000256" key="12">
    <source>
        <dbReference type="ARBA" id="ARBA00022842"/>
    </source>
</evidence>
<evidence type="ECO:0000256" key="7">
    <source>
        <dbReference type="ARBA" id="ARBA00022619"/>
    </source>
</evidence>
<dbReference type="InterPro" id="IPR000926">
    <property type="entry name" value="RibA"/>
</dbReference>
<feature type="binding site" evidence="19">
    <location>
        <position position="167"/>
    </location>
    <ligand>
        <name>D-ribulose 5-phosphate</name>
        <dbReference type="ChEBI" id="CHEBI:58121"/>
    </ligand>
</feature>
<feature type="site" description="Essential for DHBP synthase activity" evidence="19">
    <location>
        <position position="129"/>
    </location>
</feature>
<dbReference type="InterPro" id="IPR036144">
    <property type="entry name" value="RibA-like_sf"/>
</dbReference>
<dbReference type="KEGG" id="pnp:IJ22_23670"/>
<evidence type="ECO:0000256" key="17">
    <source>
        <dbReference type="ARBA" id="ARBA00043932"/>
    </source>
</evidence>
<dbReference type="GO" id="GO:0003935">
    <property type="term" value="F:GTP cyclohydrolase II activity"/>
    <property type="evidence" value="ECO:0007669"/>
    <property type="project" value="UniProtKB-UniRule"/>
</dbReference>
<keyword evidence="8 19" id="KW-0479">Metal-binding</keyword>
<evidence type="ECO:0000256" key="11">
    <source>
        <dbReference type="ARBA" id="ARBA00022833"/>
    </source>
</evidence>
<comment type="cofactor">
    <cofactor evidence="19">
        <name>Mg(2+)</name>
        <dbReference type="ChEBI" id="CHEBI:18420"/>
    </cofactor>
    <cofactor evidence="19">
        <name>Mn(2+)</name>
        <dbReference type="ChEBI" id="CHEBI:29035"/>
    </cofactor>
    <text evidence="19">Binds 2 divalent metal cations per subunit. Magnesium or manganese.</text>
</comment>
<evidence type="ECO:0000256" key="3">
    <source>
        <dbReference type="ARBA" id="ARBA00002284"/>
    </source>
</evidence>
<comment type="catalytic activity">
    <reaction evidence="18 19">
        <text>GTP + 4 H2O = 2,5-diamino-6-hydroxy-4-(5-phosphoribosylamino)-pyrimidine + formate + 2 phosphate + 3 H(+)</text>
        <dbReference type="Rhea" id="RHEA:23704"/>
        <dbReference type="ChEBI" id="CHEBI:15377"/>
        <dbReference type="ChEBI" id="CHEBI:15378"/>
        <dbReference type="ChEBI" id="CHEBI:15740"/>
        <dbReference type="ChEBI" id="CHEBI:37565"/>
        <dbReference type="ChEBI" id="CHEBI:43474"/>
        <dbReference type="ChEBI" id="CHEBI:58614"/>
        <dbReference type="EC" id="3.5.4.25"/>
    </reaction>
</comment>
<evidence type="ECO:0000256" key="8">
    <source>
        <dbReference type="ARBA" id="ARBA00022723"/>
    </source>
</evidence>
<accession>A0A0U2W2G6</accession>
<dbReference type="EMBL" id="CP013652">
    <property type="protein sequence ID" value="ALS22740.1"/>
    <property type="molecule type" value="Genomic_DNA"/>
</dbReference>
<dbReference type="EC" id="4.1.99.12" evidence="19"/>
<feature type="region of interest" description="GTP cyclohydrolase II" evidence="19">
    <location>
        <begin position="205"/>
        <end position="406"/>
    </location>
</feature>
<dbReference type="UniPathway" id="UPA00275">
    <property type="reaction ID" value="UER00399"/>
</dbReference>
<feature type="binding site" evidence="19">
    <location>
        <position position="36"/>
    </location>
    <ligand>
        <name>D-ribulose 5-phosphate</name>
        <dbReference type="ChEBI" id="CHEBI:58121"/>
    </ligand>
</feature>
<comment type="similarity">
    <text evidence="6 19">In the N-terminal section; belongs to the DHBP synthase family.</text>
</comment>
<dbReference type="GO" id="GO:0000287">
    <property type="term" value="F:magnesium ion binding"/>
    <property type="evidence" value="ECO:0007669"/>
    <property type="project" value="UniProtKB-UniRule"/>
</dbReference>
<evidence type="ECO:0000256" key="14">
    <source>
        <dbReference type="ARBA" id="ARBA00023211"/>
    </source>
</evidence>
<evidence type="ECO:0000313" key="21">
    <source>
        <dbReference type="Proteomes" id="UP000061660"/>
    </source>
</evidence>
<evidence type="ECO:0000256" key="19">
    <source>
        <dbReference type="HAMAP-Rule" id="MF_01283"/>
    </source>
</evidence>
<dbReference type="EC" id="3.5.4.25" evidence="19"/>
<evidence type="ECO:0000256" key="16">
    <source>
        <dbReference type="ARBA" id="ARBA00023268"/>
    </source>
</evidence>
<dbReference type="PANTHER" id="PTHR21327">
    <property type="entry name" value="GTP CYCLOHYDROLASE II-RELATED"/>
    <property type="match status" value="1"/>
</dbReference>
<dbReference type="Pfam" id="PF00925">
    <property type="entry name" value="GTP_cyclohydro2"/>
    <property type="match status" value="1"/>
</dbReference>
<dbReference type="NCBIfam" id="TIGR00505">
    <property type="entry name" value="ribA"/>
    <property type="match status" value="1"/>
</dbReference>
<evidence type="ECO:0000256" key="10">
    <source>
        <dbReference type="ARBA" id="ARBA00022801"/>
    </source>
</evidence>
<dbReference type="FunFam" id="3.40.50.10990:FF:000001">
    <property type="entry name" value="Riboflavin biosynthesis protein RibBA"/>
    <property type="match status" value="1"/>
</dbReference>
<name>A0A0U2W2G6_9BACL</name>
<dbReference type="PATRIC" id="fig|162209.4.peg.2517"/>
<keyword evidence="14 19" id="KW-0464">Manganese</keyword>
<dbReference type="HAMAP" id="MF_01283">
    <property type="entry name" value="RibBA"/>
    <property type="match status" value="1"/>
</dbReference>
<reference evidence="20 21" key="2">
    <citation type="journal article" date="2016" name="Genome Announc.">
        <title>Complete Genome Sequences of Two Interactive Moderate Thermophiles, Paenibacillus napthalenovorans 32O-Y and Paenibacillus sp. 32O-W.</title>
        <authorList>
            <person name="Butler R.R.III."/>
            <person name="Wang J."/>
            <person name="Stark B.C."/>
            <person name="Pombert J.F."/>
        </authorList>
    </citation>
    <scope>NUCLEOTIDE SEQUENCE [LARGE SCALE GENOMIC DNA]</scope>
    <source>
        <strain evidence="20 21">32O-Y</strain>
    </source>
</reference>
<evidence type="ECO:0000256" key="18">
    <source>
        <dbReference type="ARBA" id="ARBA00049295"/>
    </source>
</evidence>
<keyword evidence="12 19" id="KW-0460">Magnesium</keyword>
<dbReference type="GO" id="GO:0008270">
    <property type="term" value="F:zinc ion binding"/>
    <property type="evidence" value="ECO:0007669"/>
    <property type="project" value="UniProtKB-UniRule"/>
</dbReference>
<feature type="region of interest" description="DHBP synthase" evidence="19">
    <location>
        <begin position="1"/>
        <end position="204"/>
    </location>
</feature>
<sequence>MEEPIRFHSIEEAIYDLILGKVIIVVDDEDRENEGDFVALAEKATPEVINFMIKEGRGLVCVPITGERARELDLPPMVSRNTDYHGTAFTVSVDHIETTTGISASERSRTVMALIDKRTKPQSFRRPGHIFPLIAKKGGVLRRAGHTEAAVDLANLCGAYPAGVICEVIKEDGEMARVPDLMEISRKHGIKIITIQDLIKYRNHKEKLVQREVEVRMPTDFGVFQAIAYTNVVDQKEHVALVKGKIDSDRPTLVRVHSECLTGDVFHSHRCDCGPQLAAALKQIDEAGAGVLLYMRQEGRGIGLINKLKAYKLQEQGFDTVDANLKLGFAPDLRDYGIGAQILKDLGVRKIRLLTNNPRKIRGLEGYGLEVIERIPIQMEENEDNTVYLHTKQAKLGHLLDFGVKK</sequence>
<evidence type="ECO:0000256" key="13">
    <source>
        <dbReference type="ARBA" id="ARBA00023134"/>
    </source>
</evidence>
<evidence type="ECO:0000313" key="20">
    <source>
        <dbReference type="EMBL" id="ALS22740.1"/>
    </source>
</evidence>
<dbReference type="NCBIfam" id="NF006803">
    <property type="entry name" value="PRK09311.1"/>
    <property type="match status" value="1"/>
</dbReference>
<dbReference type="GO" id="GO:0030145">
    <property type="term" value="F:manganese ion binding"/>
    <property type="evidence" value="ECO:0007669"/>
    <property type="project" value="UniProtKB-UniRule"/>
</dbReference>
<dbReference type="InterPro" id="IPR017945">
    <property type="entry name" value="DHBP_synth_RibB-like_a/b_dom"/>
</dbReference>
<dbReference type="NCBIfam" id="NF001591">
    <property type="entry name" value="PRK00393.1"/>
    <property type="match status" value="1"/>
</dbReference>
<evidence type="ECO:0000256" key="9">
    <source>
        <dbReference type="ARBA" id="ARBA00022741"/>
    </source>
</evidence>
<feature type="binding site" evidence="19">
    <location>
        <position position="32"/>
    </location>
    <ligand>
        <name>Mg(2+)</name>
        <dbReference type="ChEBI" id="CHEBI:18420"/>
        <label>1</label>
    </ligand>
</feature>
<dbReference type="PANTHER" id="PTHR21327:SF18">
    <property type="entry name" value="3,4-DIHYDROXY-2-BUTANONE 4-PHOSPHATE SYNTHASE"/>
    <property type="match status" value="1"/>
</dbReference>
<feature type="site" description="Essential for DHBP synthase activity" evidence="19">
    <location>
        <position position="167"/>
    </location>
</feature>
<comment type="cofactor">
    <cofactor evidence="2">
        <name>Mn(2+)</name>
        <dbReference type="ChEBI" id="CHEBI:29035"/>
    </cofactor>
</comment>
<keyword evidence="11 19" id="KW-0862">Zinc</keyword>
<feature type="active site" description="Nucleophile; for GTP cyclohydrolase activity" evidence="19">
    <location>
        <position position="334"/>
    </location>
</feature>
<dbReference type="InterPro" id="IPR016299">
    <property type="entry name" value="Riboflavin_synth_RibBA"/>
</dbReference>
<keyword evidence="9 19" id="KW-0547">Nucleotide-binding</keyword>
<dbReference type="InterPro" id="IPR032677">
    <property type="entry name" value="GTP_cyclohydro_II"/>
</dbReference>
<dbReference type="HAMAP" id="MF_00180">
    <property type="entry name" value="RibB"/>
    <property type="match status" value="1"/>
</dbReference>
<keyword evidence="16 19" id="KW-0511">Multifunctional enzyme</keyword>
<dbReference type="Pfam" id="PF00926">
    <property type="entry name" value="DHBP_synthase"/>
    <property type="match status" value="1"/>
</dbReference>
<evidence type="ECO:0000256" key="5">
    <source>
        <dbReference type="ARBA" id="ARBA00004904"/>
    </source>
</evidence>
<evidence type="ECO:0000256" key="2">
    <source>
        <dbReference type="ARBA" id="ARBA00001936"/>
    </source>
</evidence>
<feature type="binding site" evidence="19">
    <location>
        <begin position="298"/>
        <end position="300"/>
    </location>
    <ligand>
        <name>GTP</name>
        <dbReference type="ChEBI" id="CHEBI:37565"/>
    </ligand>
</feature>
<dbReference type="SUPFAM" id="SSF142695">
    <property type="entry name" value="RibA-like"/>
    <property type="match status" value="1"/>
</dbReference>
<keyword evidence="7 19" id="KW-0686">Riboflavin biosynthesis</keyword>
<feature type="binding site" evidence="19">
    <location>
        <position position="271"/>
    </location>
    <ligand>
        <name>Zn(2+)</name>
        <dbReference type="ChEBI" id="CHEBI:29105"/>
        <note>catalytic</note>
    </ligand>
</feature>
<feature type="binding site" evidence="19">
    <location>
        <position position="273"/>
    </location>
    <ligand>
        <name>Zn(2+)</name>
        <dbReference type="ChEBI" id="CHEBI:29105"/>
        <note>catalytic</note>
    </ligand>
</feature>
<feature type="binding site" evidence="19">
    <location>
        <position position="276"/>
    </location>
    <ligand>
        <name>GTP</name>
        <dbReference type="ChEBI" id="CHEBI:37565"/>
    </ligand>
</feature>
<comment type="similarity">
    <text evidence="19">In the C-terminal section; belongs to the GTP cyclohydrolase II family.</text>
</comment>
<feature type="binding site" evidence="19">
    <location>
        <position position="260"/>
    </location>
    <ligand>
        <name>Zn(2+)</name>
        <dbReference type="ChEBI" id="CHEBI:29105"/>
        <note>catalytic</note>
    </ligand>
</feature>
<feature type="binding site" evidence="19">
    <location>
        <begin position="255"/>
        <end position="259"/>
    </location>
    <ligand>
        <name>GTP</name>
        <dbReference type="ChEBI" id="CHEBI:37565"/>
    </ligand>
</feature>
<comment type="cofactor">
    <cofactor evidence="19">
        <name>Zn(2+)</name>
        <dbReference type="ChEBI" id="CHEBI:29105"/>
    </cofactor>
    <text evidence="19">Binds 1 zinc ion per subunit.</text>
</comment>
<keyword evidence="10 19" id="KW-0378">Hydrolase</keyword>
<feature type="active site" description="Proton acceptor; for GTP cyclohydrolase activity" evidence="19">
    <location>
        <position position="332"/>
    </location>
</feature>
<feature type="binding site" evidence="19">
    <location>
        <position position="146"/>
    </location>
    <ligand>
        <name>Mg(2+)</name>
        <dbReference type="ChEBI" id="CHEBI:18420"/>
        <label>2</label>
    </ligand>
</feature>